<dbReference type="Proteomes" id="UP000799757">
    <property type="component" value="Unassembled WGS sequence"/>
</dbReference>
<name>A0A6A6WT77_9PLEO</name>
<evidence type="ECO:0000313" key="4">
    <source>
        <dbReference type="Proteomes" id="UP000799757"/>
    </source>
</evidence>
<dbReference type="SUPFAM" id="SSF52499">
    <property type="entry name" value="Isochorismatase-like hydrolases"/>
    <property type="match status" value="1"/>
</dbReference>
<dbReference type="InterPro" id="IPR036380">
    <property type="entry name" value="Isochorismatase-like_sf"/>
</dbReference>
<organism evidence="3 4">
    <name type="scientific">Melanomma pulvis-pyrius CBS 109.77</name>
    <dbReference type="NCBI Taxonomy" id="1314802"/>
    <lineage>
        <taxon>Eukaryota</taxon>
        <taxon>Fungi</taxon>
        <taxon>Dikarya</taxon>
        <taxon>Ascomycota</taxon>
        <taxon>Pezizomycotina</taxon>
        <taxon>Dothideomycetes</taxon>
        <taxon>Pleosporomycetidae</taxon>
        <taxon>Pleosporales</taxon>
        <taxon>Melanommataceae</taxon>
        <taxon>Melanomma</taxon>
    </lineage>
</organism>
<dbReference type="AlphaFoldDB" id="A0A6A6WT77"/>
<accession>A0A6A6WT77</accession>
<gene>
    <name evidence="3" type="ORF">K505DRAFT_258398</name>
</gene>
<dbReference type="InterPro" id="IPR000868">
    <property type="entry name" value="Isochorismatase-like_dom"/>
</dbReference>
<dbReference type="Gene3D" id="3.40.50.850">
    <property type="entry name" value="Isochorismatase-like"/>
    <property type="match status" value="1"/>
</dbReference>
<keyword evidence="4" id="KW-1185">Reference proteome</keyword>
<feature type="domain" description="Isochorismatase-like" evidence="2">
    <location>
        <begin position="85"/>
        <end position="129"/>
    </location>
</feature>
<protein>
    <recommendedName>
        <fullName evidence="2">Isochorismatase-like domain-containing protein</fullName>
    </recommendedName>
</protein>
<dbReference type="OrthoDB" id="3828231at2759"/>
<evidence type="ECO:0000256" key="1">
    <source>
        <dbReference type="ARBA" id="ARBA00006336"/>
    </source>
</evidence>
<dbReference type="Pfam" id="PF00857">
    <property type="entry name" value="Isochorismatase"/>
    <property type="match status" value="1"/>
</dbReference>
<reference evidence="3" key="1">
    <citation type="journal article" date="2020" name="Stud. Mycol.">
        <title>101 Dothideomycetes genomes: a test case for predicting lifestyles and emergence of pathogens.</title>
        <authorList>
            <person name="Haridas S."/>
            <person name="Albert R."/>
            <person name="Binder M."/>
            <person name="Bloem J."/>
            <person name="Labutti K."/>
            <person name="Salamov A."/>
            <person name="Andreopoulos B."/>
            <person name="Baker S."/>
            <person name="Barry K."/>
            <person name="Bills G."/>
            <person name="Bluhm B."/>
            <person name="Cannon C."/>
            <person name="Castanera R."/>
            <person name="Culley D."/>
            <person name="Daum C."/>
            <person name="Ezra D."/>
            <person name="Gonzalez J."/>
            <person name="Henrissat B."/>
            <person name="Kuo A."/>
            <person name="Liang C."/>
            <person name="Lipzen A."/>
            <person name="Lutzoni F."/>
            <person name="Magnuson J."/>
            <person name="Mondo S."/>
            <person name="Nolan M."/>
            <person name="Ohm R."/>
            <person name="Pangilinan J."/>
            <person name="Park H.-J."/>
            <person name="Ramirez L."/>
            <person name="Alfaro M."/>
            <person name="Sun H."/>
            <person name="Tritt A."/>
            <person name="Yoshinaga Y."/>
            <person name="Zwiers L.-H."/>
            <person name="Turgeon B."/>
            <person name="Goodwin S."/>
            <person name="Spatafora J."/>
            <person name="Crous P."/>
            <person name="Grigoriev I."/>
        </authorList>
    </citation>
    <scope>NUCLEOTIDE SEQUENCE</scope>
    <source>
        <strain evidence="3">CBS 109.77</strain>
    </source>
</reference>
<sequence>DNFPQCYGKNHLEFGDKPAFVVIDAAKAYCTAGCVLYGPDRFDRAHESMICVIRKCRELEIHVIFTSVIYNTKGERSDCVQARMRETTLDAMQHGFSPYVIREACGDRHDAVNDANLFHMDQKFAQVRTEEWTLKYLDEKFGKQK</sequence>
<comment type="similarity">
    <text evidence="1">Belongs to the isochorismatase family.</text>
</comment>
<dbReference type="EMBL" id="MU002357">
    <property type="protein sequence ID" value="KAF2787124.1"/>
    <property type="molecule type" value="Genomic_DNA"/>
</dbReference>
<feature type="non-terminal residue" evidence="3">
    <location>
        <position position="1"/>
    </location>
</feature>
<evidence type="ECO:0000259" key="2">
    <source>
        <dbReference type="Pfam" id="PF00857"/>
    </source>
</evidence>
<proteinExistence type="inferred from homology"/>
<evidence type="ECO:0000313" key="3">
    <source>
        <dbReference type="EMBL" id="KAF2787124.1"/>
    </source>
</evidence>